<comment type="caution">
    <text evidence="4">The sequence shown here is derived from an EMBL/GenBank/DDBJ whole genome shotgun (WGS) entry which is preliminary data.</text>
</comment>
<evidence type="ECO:0000256" key="1">
    <source>
        <dbReference type="PROSITE-ProRule" id="PRU00176"/>
    </source>
</evidence>
<reference evidence="4" key="1">
    <citation type="journal article" date="2022" name="Int. J. Mol. Sci.">
        <title>Draft Genome of Tanacetum Coccineum: Genomic Comparison of Closely Related Tanacetum-Family Plants.</title>
        <authorList>
            <person name="Yamashiro T."/>
            <person name="Shiraishi A."/>
            <person name="Nakayama K."/>
            <person name="Satake H."/>
        </authorList>
    </citation>
    <scope>NUCLEOTIDE SEQUENCE</scope>
</reference>
<protein>
    <submittedName>
        <fullName evidence="4">Nucleotide-binding alpha-beta plait domain-containing protein</fullName>
    </submittedName>
</protein>
<feature type="region of interest" description="Disordered" evidence="2">
    <location>
        <begin position="97"/>
        <end position="119"/>
    </location>
</feature>
<keyword evidence="1" id="KW-0694">RNA-binding</keyword>
<name>A0ABQ4WEN7_9ASTR</name>
<keyword evidence="5" id="KW-1185">Reference proteome</keyword>
<dbReference type="CDD" id="cd00590">
    <property type="entry name" value="RRM_SF"/>
    <property type="match status" value="1"/>
</dbReference>
<dbReference type="SUPFAM" id="SSF54928">
    <property type="entry name" value="RNA-binding domain, RBD"/>
    <property type="match status" value="1"/>
</dbReference>
<evidence type="ECO:0000256" key="2">
    <source>
        <dbReference type="SAM" id="MobiDB-lite"/>
    </source>
</evidence>
<feature type="domain" description="RRM" evidence="3">
    <location>
        <begin position="16"/>
        <end position="93"/>
    </location>
</feature>
<dbReference type="InterPro" id="IPR012677">
    <property type="entry name" value="Nucleotide-bd_a/b_plait_sf"/>
</dbReference>
<accession>A0ABQ4WEN7</accession>
<evidence type="ECO:0000313" key="5">
    <source>
        <dbReference type="Proteomes" id="UP001151760"/>
    </source>
</evidence>
<dbReference type="PANTHER" id="PTHR34427">
    <property type="entry name" value="DUF4283 DOMAIN PROTEIN"/>
    <property type="match status" value="1"/>
</dbReference>
<sequence length="532" mass="60010">MGMYRSKEDELAKLSSSIFVTNFPDKFSAKELWTVCKQYGTVVDAFIPDRRSKAGKRFGFVRFIKIFDVDRLVNNLCTIWVGRFKLHANIARFQRPPLNKNNSQSSHNKGDQSAPKDLYKESGENVNSKSYAHVVNAGPHQFHKKEDSPAIVLDETYANKTDYSLALLGKVKDFTSLTNLNVVLANEGFVNVKLKYMGGFWVMIVFTSEGAKETFRSKVGIGSWFAQLLQASNSFFVDERVTWIDIEGIPLKVWSKNTFSRITSKWGELLDFDEQEDGYLHSKRVCIKTTLVENIYESFKVIIQGKTFWIRAKEVSGWMPDFEEDIDQDSKSDDELSNEGSFDENGGLRITPNVEGESDLEEVAETIFEKEQASVEVKEGCNSVQKETRSEDPFNIYDLLDKKKSAYCDIPNSDDTLKYPPGFTPETDVDAQKNASKVLDMEGDNSGHKVQDVEQESVTKNNSPLNSYKNDTERSTCSGHFKKCDIPRSGGSILQLMEELIKVGQTMGYNMEGCITNIGDIINSQGANDGNR</sequence>
<evidence type="ECO:0000313" key="4">
    <source>
        <dbReference type="EMBL" id="GJS51280.1"/>
    </source>
</evidence>
<organism evidence="4 5">
    <name type="scientific">Tanacetum coccineum</name>
    <dbReference type="NCBI Taxonomy" id="301880"/>
    <lineage>
        <taxon>Eukaryota</taxon>
        <taxon>Viridiplantae</taxon>
        <taxon>Streptophyta</taxon>
        <taxon>Embryophyta</taxon>
        <taxon>Tracheophyta</taxon>
        <taxon>Spermatophyta</taxon>
        <taxon>Magnoliopsida</taxon>
        <taxon>eudicotyledons</taxon>
        <taxon>Gunneridae</taxon>
        <taxon>Pentapetalae</taxon>
        <taxon>asterids</taxon>
        <taxon>campanulids</taxon>
        <taxon>Asterales</taxon>
        <taxon>Asteraceae</taxon>
        <taxon>Asteroideae</taxon>
        <taxon>Anthemideae</taxon>
        <taxon>Anthemidinae</taxon>
        <taxon>Tanacetum</taxon>
    </lineage>
</organism>
<dbReference type="SMART" id="SM00360">
    <property type="entry name" value="RRM"/>
    <property type="match status" value="1"/>
</dbReference>
<dbReference type="Proteomes" id="UP001151760">
    <property type="component" value="Unassembled WGS sequence"/>
</dbReference>
<reference evidence="4" key="2">
    <citation type="submission" date="2022-01" db="EMBL/GenBank/DDBJ databases">
        <authorList>
            <person name="Yamashiro T."/>
            <person name="Shiraishi A."/>
            <person name="Satake H."/>
            <person name="Nakayama K."/>
        </authorList>
    </citation>
    <scope>NUCLEOTIDE SEQUENCE</scope>
</reference>
<evidence type="ECO:0000259" key="3">
    <source>
        <dbReference type="PROSITE" id="PS50102"/>
    </source>
</evidence>
<proteinExistence type="predicted"/>
<dbReference type="PANTHER" id="PTHR34427:SF5">
    <property type="entry name" value="DUF4283 DOMAIN-CONTAINING PROTEIN"/>
    <property type="match status" value="1"/>
</dbReference>
<dbReference type="PROSITE" id="PS50102">
    <property type="entry name" value="RRM"/>
    <property type="match status" value="1"/>
</dbReference>
<dbReference type="EMBL" id="BQNB010008574">
    <property type="protein sequence ID" value="GJS51280.1"/>
    <property type="molecule type" value="Genomic_DNA"/>
</dbReference>
<dbReference type="InterPro" id="IPR000504">
    <property type="entry name" value="RRM_dom"/>
</dbReference>
<dbReference type="InterPro" id="IPR035979">
    <property type="entry name" value="RBD_domain_sf"/>
</dbReference>
<dbReference type="Pfam" id="PF00076">
    <property type="entry name" value="RRM_1"/>
    <property type="match status" value="1"/>
</dbReference>
<feature type="region of interest" description="Disordered" evidence="2">
    <location>
        <begin position="323"/>
        <end position="353"/>
    </location>
</feature>
<gene>
    <name evidence="4" type="ORF">Tco_0624642</name>
</gene>
<dbReference type="Gene3D" id="3.30.70.330">
    <property type="match status" value="1"/>
</dbReference>